<dbReference type="GeneID" id="93300943"/>
<name>A0A1E3ASZ9_9FIRM</name>
<dbReference type="PROSITE" id="PS51257">
    <property type="entry name" value="PROKAR_LIPOPROTEIN"/>
    <property type="match status" value="1"/>
</dbReference>
<proteinExistence type="predicted"/>
<keyword evidence="1" id="KW-0732">Signal</keyword>
<evidence type="ECO:0000313" key="2">
    <source>
        <dbReference type="EMBL" id="ODM11346.1"/>
    </source>
</evidence>
<feature type="signal peptide" evidence="1">
    <location>
        <begin position="1"/>
        <end position="20"/>
    </location>
</feature>
<reference evidence="2 3" key="1">
    <citation type="submission" date="2016-07" db="EMBL/GenBank/DDBJ databases">
        <title>Characterization of isolates of Eisenbergiella tayi derived from blood cultures, using whole genome sequencing.</title>
        <authorList>
            <person name="Burdz T."/>
            <person name="Wiebe D."/>
            <person name="Huynh C."/>
            <person name="Bernard K."/>
        </authorList>
    </citation>
    <scope>NUCLEOTIDE SEQUENCE [LARGE SCALE GENOMIC DNA]</scope>
    <source>
        <strain evidence="2 3">NML 120489</strain>
    </source>
</reference>
<evidence type="ECO:0000256" key="1">
    <source>
        <dbReference type="SAM" id="SignalP"/>
    </source>
</evidence>
<dbReference type="Gene3D" id="2.10.270.10">
    <property type="entry name" value="Cholin Binding"/>
    <property type="match status" value="1"/>
</dbReference>
<comment type="caution">
    <text evidence="2">The sequence shown here is derived from an EMBL/GenBank/DDBJ whole genome shotgun (WGS) entry which is preliminary data.</text>
</comment>
<dbReference type="EMBL" id="MCGI01000002">
    <property type="protein sequence ID" value="ODM11346.1"/>
    <property type="molecule type" value="Genomic_DNA"/>
</dbReference>
<gene>
    <name evidence="2" type="ORF">BEH84_01955</name>
</gene>
<evidence type="ECO:0000313" key="3">
    <source>
        <dbReference type="Proteomes" id="UP000095003"/>
    </source>
</evidence>
<dbReference type="RefSeq" id="WP_069156674.1">
    <property type="nucleotide sequence ID" value="NZ_DBFYTC010000119.1"/>
</dbReference>
<protein>
    <submittedName>
        <fullName evidence="2">Uncharacterized protein</fullName>
    </submittedName>
</protein>
<dbReference type="AlphaFoldDB" id="A0A1E3ASZ9"/>
<dbReference type="Proteomes" id="UP000095003">
    <property type="component" value="Unassembled WGS sequence"/>
</dbReference>
<sequence>MKKKFSLLALALASCVTALAGSPLTSQAAEIPQLGPSRIWGTMTKSGNDTIIFDNQSGESYQGDIVIHISEDTKILDAQNGFPVSPDSIQDGQTAYAYVGPAMTMSIPPQTNSPMILTEIPADYKVPDYVIVKSMEDKGAAYLLTAADGSEFTVPKDCTIIPYLTRNMVFLTDLTEGRTCLIWSDAASSAYKIVLFAQNADDGDKPADGAETVLPAYGWFEEDGRIYFRNEDGSLVKGFIQVGDQIFFLNTETGAMQTGLITIGDTTFNMFADGTFRIETD</sequence>
<dbReference type="SUPFAM" id="SSF69360">
    <property type="entry name" value="Cell wall binding repeat"/>
    <property type="match status" value="1"/>
</dbReference>
<feature type="chain" id="PRO_5039628777" evidence="1">
    <location>
        <begin position="21"/>
        <end position="281"/>
    </location>
</feature>
<accession>A0A1E3ASZ9</accession>
<organism evidence="2 3">
    <name type="scientific">Eisenbergiella tayi</name>
    <dbReference type="NCBI Taxonomy" id="1432052"/>
    <lineage>
        <taxon>Bacteria</taxon>
        <taxon>Bacillati</taxon>
        <taxon>Bacillota</taxon>
        <taxon>Clostridia</taxon>
        <taxon>Lachnospirales</taxon>
        <taxon>Lachnospiraceae</taxon>
        <taxon>Eisenbergiella</taxon>
    </lineage>
</organism>